<gene>
    <name evidence="8" type="primary">floR</name>
    <name evidence="8" type="ORF">GCM10010383_71500</name>
</gene>
<keyword evidence="9" id="KW-1185">Reference proteome</keyword>
<feature type="transmembrane region" description="Helical" evidence="6">
    <location>
        <begin position="114"/>
        <end position="137"/>
    </location>
</feature>
<feature type="transmembrane region" description="Helical" evidence="6">
    <location>
        <begin position="79"/>
        <end position="102"/>
    </location>
</feature>
<evidence type="ECO:0000256" key="5">
    <source>
        <dbReference type="SAM" id="MobiDB-lite"/>
    </source>
</evidence>
<evidence type="ECO:0000256" key="3">
    <source>
        <dbReference type="ARBA" id="ARBA00022989"/>
    </source>
</evidence>
<dbReference type="PROSITE" id="PS50850">
    <property type="entry name" value="MFS"/>
    <property type="match status" value="1"/>
</dbReference>
<dbReference type="SUPFAM" id="SSF103473">
    <property type="entry name" value="MFS general substrate transporter"/>
    <property type="match status" value="1"/>
</dbReference>
<feature type="domain" description="Major facilitator superfamily (MFS) profile" evidence="7">
    <location>
        <begin position="45"/>
        <end position="446"/>
    </location>
</feature>
<keyword evidence="4 6" id="KW-0472">Membrane</keyword>
<dbReference type="RefSeq" id="WP_190054455.1">
    <property type="nucleotide sequence ID" value="NZ_BMWC01000016.1"/>
</dbReference>
<evidence type="ECO:0000256" key="6">
    <source>
        <dbReference type="SAM" id="Phobius"/>
    </source>
</evidence>
<evidence type="ECO:0000313" key="9">
    <source>
        <dbReference type="Proteomes" id="UP000617743"/>
    </source>
</evidence>
<dbReference type="Gene3D" id="1.20.1250.20">
    <property type="entry name" value="MFS general substrate transporter like domains"/>
    <property type="match status" value="2"/>
</dbReference>
<dbReference type="PANTHER" id="PTHR23528:SF1">
    <property type="entry name" value="MAJOR FACILITATOR SUPERFAMILY (MFS) PROFILE DOMAIN-CONTAINING PROTEIN"/>
    <property type="match status" value="1"/>
</dbReference>
<reference evidence="9" key="1">
    <citation type="journal article" date="2019" name="Int. J. Syst. Evol. Microbiol.">
        <title>The Global Catalogue of Microorganisms (GCM) 10K type strain sequencing project: providing services to taxonomists for standard genome sequencing and annotation.</title>
        <authorList>
            <consortium name="The Broad Institute Genomics Platform"/>
            <consortium name="The Broad Institute Genome Sequencing Center for Infectious Disease"/>
            <person name="Wu L."/>
            <person name="Ma J."/>
        </authorList>
    </citation>
    <scope>NUCLEOTIDE SEQUENCE [LARGE SCALE GENOMIC DNA]</scope>
    <source>
        <strain evidence="9">JCM 4866</strain>
    </source>
</reference>
<dbReference type="InterPro" id="IPR020846">
    <property type="entry name" value="MFS_dom"/>
</dbReference>
<feature type="compositionally biased region" description="Pro residues" evidence="5">
    <location>
        <begin position="1"/>
        <end position="12"/>
    </location>
</feature>
<keyword evidence="2 6" id="KW-0812">Transmembrane</keyword>
<feature type="transmembrane region" description="Helical" evidence="6">
    <location>
        <begin position="259"/>
        <end position="281"/>
    </location>
</feature>
<evidence type="ECO:0000313" key="8">
    <source>
        <dbReference type="EMBL" id="GGX30863.1"/>
    </source>
</evidence>
<feature type="transmembrane region" description="Helical" evidence="6">
    <location>
        <begin position="325"/>
        <end position="343"/>
    </location>
</feature>
<comment type="subcellular location">
    <subcellularLocation>
        <location evidence="1">Cell membrane</location>
        <topology evidence="1">Multi-pass membrane protein</topology>
    </subcellularLocation>
</comment>
<feature type="transmembrane region" description="Helical" evidence="6">
    <location>
        <begin position="388"/>
        <end position="414"/>
    </location>
</feature>
<comment type="caution">
    <text evidence="8">The sequence shown here is derived from an EMBL/GenBank/DDBJ whole genome shotgun (WGS) entry which is preliminary data.</text>
</comment>
<feature type="transmembrane region" description="Helical" evidence="6">
    <location>
        <begin position="42"/>
        <end position="67"/>
    </location>
</feature>
<name>A0ABQ2XT55_9ACTN</name>
<feature type="transmembrane region" description="Helical" evidence="6">
    <location>
        <begin position="293"/>
        <end position="316"/>
    </location>
</feature>
<evidence type="ECO:0000256" key="2">
    <source>
        <dbReference type="ARBA" id="ARBA00022692"/>
    </source>
</evidence>
<feature type="transmembrane region" description="Helical" evidence="6">
    <location>
        <begin position="173"/>
        <end position="194"/>
    </location>
</feature>
<sequence>MALTPSEPPPTGGPILDSALPTAGEPAESADSGDLPQVKGSFIWLLVMAIFGVYIAFVTPIAISLAIRVEQLAPAHEEYLGYITGAGGLAALLTTPVCGMLSDRTGSRFGRRSPFLLAGTVVGVVALLVMAAAPGILVLGLGWVLAQVGWGTVVSLLIALQADRLPESQRGKVSGLSGVVQQLAPIAGVLMAGGLTGNNLLLFLVPGVFGAVAVIVFVCLLREPDSRGMTATAEPLDLKSLSRTYFFDPRRSPDFAWNWLGKFLFMFGVIFNTTFTAFFLADRLDMTVKEVSGTVAVLAGGGVVATMLGAVGGGFLSDRLRRRRAFVLIGGCVYAFGAVVMAVAPGLPLIILGAALANLGLGLFAAVDQAVMLDVLPERETDAGRFTAIYGFSTSLPQGLAPLVAPAFLAIGAAGGDKNYTLLYFIAATCSLLGGLVVALRVKSVR</sequence>
<dbReference type="Pfam" id="PF07690">
    <property type="entry name" value="MFS_1"/>
    <property type="match status" value="1"/>
</dbReference>
<protein>
    <submittedName>
        <fullName evidence="8">MFS transporter</fullName>
    </submittedName>
</protein>
<feature type="transmembrane region" description="Helical" evidence="6">
    <location>
        <begin position="143"/>
        <end position="161"/>
    </location>
</feature>
<proteinExistence type="predicted"/>
<feature type="transmembrane region" description="Helical" evidence="6">
    <location>
        <begin position="420"/>
        <end position="440"/>
    </location>
</feature>
<keyword evidence="3 6" id="KW-1133">Transmembrane helix</keyword>
<accession>A0ABQ2XT55</accession>
<dbReference type="InterPro" id="IPR011701">
    <property type="entry name" value="MFS"/>
</dbReference>
<organism evidence="8 9">
    <name type="scientific">Streptomyces lomondensis</name>
    <dbReference type="NCBI Taxonomy" id="68229"/>
    <lineage>
        <taxon>Bacteria</taxon>
        <taxon>Bacillati</taxon>
        <taxon>Actinomycetota</taxon>
        <taxon>Actinomycetes</taxon>
        <taxon>Kitasatosporales</taxon>
        <taxon>Streptomycetaceae</taxon>
        <taxon>Streptomyces</taxon>
    </lineage>
</organism>
<feature type="transmembrane region" description="Helical" evidence="6">
    <location>
        <begin position="200"/>
        <end position="221"/>
    </location>
</feature>
<dbReference type="Proteomes" id="UP000617743">
    <property type="component" value="Unassembled WGS sequence"/>
</dbReference>
<feature type="transmembrane region" description="Helical" evidence="6">
    <location>
        <begin position="349"/>
        <end position="367"/>
    </location>
</feature>
<feature type="region of interest" description="Disordered" evidence="5">
    <location>
        <begin position="1"/>
        <end position="33"/>
    </location>
</feature>
<dbReference type="InterPro" id="IPR036259">
    <property type="entry name" value="MFS_trans_sf"/>
</dbReference>
<dbReference type="PANTHER" id="PTHR23528">
    <property type="match status" value="1"/>
</dbReference>
<evidence type="ECO:0000256" key="4">
    <source>
        <dbReference type="ARBA" id="ARBA00023136"/>
    </source>
</evidence>
<evidence type="ECO:0000256" key="1">
    <source>
        <dbReference type="ARBA" id="ARBA00004651"/>
    </source>
</evidence>
<dbReference type="EMBL" id="BMWC01000016">
    <property type="protein sequence ID" value="GGX30863.1"/>
    <property type="molecule type" value="Genomic_DNA"/>
</dbReference>
<evidence type="ECO:0000259" key="7">
    <source>
        <dbReference type="PROSITE" id="PS50850"/>
    </source>
</evidence>